<proteinExistence type="predicted"/>
<gene>
    <name evidence="1" type="ORF">HDID_LOCUS4721</name>
</gene>
<reference evidence="1 2" key="2">
    <citation type="submission" date="2018-11" db="EMBL/GenBank/DDBJ databases">
        <authorList>
            <consortium name="Pathogen Informatics"/>
        </authorList>
    </citation>
    <scope>NUCLEOTIDE SEQUENCE [LARGE SCALE GENOMIC DNA]</scope>
</reference>
<dbReference type="AlphaFoldDB" id="A0A0R3SIF8"/>
<name>A0A0R3SIF8_HYMDI</name>
<dbReference type="Proteomes" id="UP000274504">
    <property type="component" value="Unassembled WGS sequence"/>
</dbReference>
<protein>
    <submittedName>
        <fullName evidence="1 3">Uncharacterized protein</fullName>
    </submittedName>
</protein>
<evidence type="ECO:0000313" key="2">
    <source>
        <dbReference type="Proteomes" id="UP000274504"/>
    </source>
</evidence>
<evidence type="ECO:0000313" key="1">
    <source>
        <dbReference type="EMBL" id="VDL54416.1"/>
    </source>
</evidence>
<reference evidence="3" key="1">
    <citation type="submission" date="2017-02" db="UniProtKB">
        <authorList>
            <consortium name="WormBaseParasite"/>
        </authorList>
    </citation>
    <scope>IDENTIFICATION</scope>
</reference>
<accession>A0A0R3SIF8</accession>
<sequence>MRNFSQPARSVVKSTARRNVQARWRNVSSSFVEPSTMTVWLRRKHAWTEEKLTATRISSSVLKITPRIRHYSFTC</sequence>
<organism evidence="3">
    <name type="scientific">Hymenolepis diminuta</name>
    <name type="common">Rat tapeworm</name>
    <dbReference type="NCBI Taxonomy" id="6216"/>
    <lineage>
        <taxon>Eukaryota</taxon>
        <taxon>Metazoa</taxon>
        <taxon>Spiralia</taxon>
        <taxon>Lophotrochozoa</taxon>
        <taxon>Platyhelminthes</taxon>
        <taxon>Cestoda</taxon>
        <taxon>Eucestoda</taxon>
        <taxon>Cyclophyllidea</taxon>
        <taxon>Hymenolepididae</taxon>
        <taxon>Hymenolepis</taxon>
    </lineage>
</organism>
<dbReference type="WBParaSite" id="HDID_0000472301-mRNA-1">
    <property type="protein sequence ID" value="HDID_0000472301-mRNA-1"/>
    <property type="gene ID" value="HDID_0000472301"/>
</dbReference>
<evidence type="ECO:0000313" key="3">
    <source>
        <dbReference type="WBParaSite" id="HDID_0000472301-mRNA-1"/>
    </source>
</evidence>
<dbReference type="EMBL" id="UYSG01001942">
    <property type="protein sequence ID" value="VDL54416.1"/>
    <property type="molecule type" value="Genomic_DNA"/>
</dbReference>